<dbReference type="AlphaFoldDB" id="R1HUG9"/>
<evidence type="ECO:0000256" key="1">
    <source>
        <dbReference type="ARBA" id="ARBA00023015"/>
    </source>
</evidence>
<dbReference type="OrthoDB" id="1669699at2"/>
<evidence type="ECO:0000313" key="6">
    <source>
        <dbReference type="EMBL" id="EOD67205.1"/>
    </source>
</evidence>
<dbReference type="SUPFAM" id="SSF48498">
    <property type="entry name" value="Tetracyclin repressor-like, C-terminal domain"/>
    <property type="match status" value="1"/>
</dbReference>
<dbReference type="InterPro" id="IPR041490">
    <property type="entry name" value="KstR2_TetR_C"/>
</dbReference>
<evidence type="ECO:0000256" key="2">
    <source>
        <dbReference type="ARBA" id="ARBA00023125"/>
    </source>
</evidence>
<keyword evidence="1" id="KW-0805">Transcription regulation</keyword>
<dbReference type="EMBL" id="AOUO01000231">
    <property type="protein sequence ID" value="EOD67205.1"/>
    <property type="molecule type" value="Genomic_DNA"/>
</dbReference>
<evidence type="ECO:0000256" key="3">
    <source>
        <dbReference type="ARBA" id="ARBA00023163"/>
    </source>
</evidence>
<keyword evidence="2 4" id="KW-0238">DNA-binding</keyword>
<dbReference type="Pfam" id="PF17932">
    <property type="entry name" value="TetR_C_24"/>
    <property type="match status" value="1"/>
</dbReference>
<keyword evidence="7" id="KW-1185">Reference proteome</keyword>
<dbReference type="GO" id="GO:0003700">
    <property type="term" value="F:DNA-binding transcription factor activity"/>
    <property type="evidence" value="ECO:0007669"/>
    <property type="project" value="TreeGrafter"/>
</dbReference>
<evidence type="ECO:0000259" key="5">
    <source>
        <dbReference type="PROSITE" id="PS50977"/>
    </source>
</evidence>
<dbReference type="PRINTS" id="PR00455">
    <property type="entry name" value="HTHTETR"/>
</dbReference>
<dbReference type="PATRIC" id="fig|1292037.4.peg.3365"/>
<evidence type="ECO:0000313" key="7">
    <source>
        <dbReference type="Proteomes" id="UP000014139"/>
    </source>
</evidence>
<comment type="caution">
    <text evidence="6">The sequence shown here is derived from an EMBL/GenBank/DDBJ whole genome shotgun (WGS) entry which is preliminary data.</text>
</comment>
<dbReference type="InterPro" id="IPR050109">
    <property type="entry name" value="HTH-type_TetR-like_transc_reg"/>
</dbReference>
<dbReference type="GO" id="GO:0000976">
    <property type="term" value="F:transcription cis-regulatory region binding"/>
    <property type="evidence" value="ECO:0007669"/>
    <property type="project" value="TreeGrafter"/>
</dbReference>
<reference evidence="6 7" key="1">
    <citation type="submission" date="2013-02" db="EMBL/GenBank/DDBJ databases">
        <title>Draft genome sequence of Amycolatopsis vancoresmycina strain DSM 44592T.</title>
        <authorList>
            <person name="Kumar S."/>
            <person name="Kaur N."/>
            <person name="Kaur C."/>
            <person name="Raghava G.P.S."/>
            <person name="Mayilraj S."/>
        </authorList>
    </citation>
    <scope>NUCLEOTIDE SEQUENCE [LARGE SCALE GENOMIC DNA]</scope>
    <source>
        <strain evidence="6 7">DSM 44592</strain>
    </source>
</reference>
<keyword evidence="3" id="KW-0804">Transcription</keyword>
<name>R1HUG9_9PSEU</name>
<dbReference type="eggNOG" id="COG1309">
    <property type="taxonomic scope" value="Bacteria"/>
</dbReference>
<accession>R1HUG9</accession>
<dbReference type="Gene3D" id="1.10.357.10">
    <property type="entry name" value="Tetracycline Repressor, domain 2"/>
    <property type="match status" value="1"/>
</dbReference>
<dbReference type="InterPro" id="IPR009057">
    <property type="entry name" value="Homeodomain-like_sf"/>
</dbReference>
<organism evidence="6 7">
    <name type="scientific">Amycolatopsis vancoresmycina DSM 44592</name>
    <dbReference type="NCBI Taxonomy" id="1292037"/>
    <lineage>
        <taxon>Bacteria</taxon>
        <taxon>Bacillati</taxon>
        <taxon>Actinomycetota</taxon>
        <taxon>Actinomycetes</taxon>
        <taxon>Pseudonocardiales</taxon>
        <taxon>Pseudonocardiaceae</taxon>
        <taxon>Amycolatopsis</taxon>
    </lineage>
</organism>
<evidence type="ECO:0000256" key="4">
    <source>
        <dbReference type="PROSITE-ProRule" id="PRU00335"/>
    </source>
</evidence>
<dbReference type="PROSITE" id="PS50977">
    <property type="entry name" value="HTH_TETR_2"/>
    <property type="match status" value="1"/>
</dbReference>
<dbReference type="InterPro" id="IPR001647">
    <property type="entry name" value="HTH_TetR"/>
</dbReference>
<dbReference type="RefSeq" id="WP_003083545.1">
    <property type="nucleotide sequence ID" value="NZ_AOUO01000231.1"/>
</dbReference>
<dbReference type="Pfam" id="PF00440">
    <property type="entry name" value="TetR_N"/>
    <property type="match status" value="1"/>
</dbReference>
<dbReference type="SUPFAM" id="SSF46689">
    <property type="entry name" value="Homeodomain-like"/>
    <property type="match status" value="1"/>
</dbReference>
<gene>
    <name evidence="6" type="ORF">H480_17630</name>
</gene>
<proteinExistence type="predicted"/>
<protein>
    <submittedName>
        <fullName evidence="6">TetR family transcriptional regulator</fullName>
    </submittedName>
</protein>
<dbReference type="Proteomes" id="UP000014139">
    <property type="component" value="Unassembled WGS sequence"/>
</dbReference>
<dbReference type="InterPro" id="IPR036271">
    <property type="entry name" value="Tet_transcr_reg_TetR-rel_C_sf"/>
</dbReference>
<sequence length="202" mass="22289">MKVERPHRPGDVTAGLPADRAAAIRLAALRLFAAQGYRATTMADIGAAVGIRGPSLYKHVSGKQVLLAEIMLGTMDTLLAMHAEAVDGVTDVTERLRRAAEAHVRYHARHRLEAFVGNREIGSLDQPDRVLRRRSAYERGFRELIERGVAEGVFTVRSARLASYSILDMGMGVSNWFHDSGEFSVDQLAYQYGDLALRIVGR</sequence>
<feature type="DNA-binding region" description="H-T-H motif" evidence="4">
    <location>
        <begin position="41"/>
        <end position="60"/>
    </location>
</feature>
<feature type="domain" description="HTH tetR-type" evidence="5">
    <location>
        <begin position="18"/>
        <end position="78"/>
    </location>
</feature>
<dbReference type="PANTHER" id="PTHR30055">
    <property type="entry name" value="HTH-TYPE TRANSCRIPTIONAL REGULATOR RUTR"/>
    <property type="match status" value="1"/>
</dbReference>
<dbReference type="PANTHER" id="PTHR30055:SF234">
    <property type="entry name" value="HTH-TYPE TRANSCRIPTIONAL REGULATOR BETI"/>
    <property type="match status" value="1"/>
</dbReference>